<keyword evidence="4" id="KW-1185">Reference proteome</keyword>
<evidence type="ECO:0000259" key="2">
    <source>
        <dbReference type="PROSITE" id="PS50125"/>
    </source>
</evidence>
<reference evidence="3 4" key="1">
    <citation type="submission" date="2019-07" db="EMBL/GenBank/DDBJ databases">
        <title>Genome sequencing for Ferrovibrio sp. K5.</title>
        <authorList>
            <person name="Park S.-J."/>
        </authorList>
    </citation>
    <scope>NUCLEOTIDE SEQUENCE [LARGE SCALE GENOMIC DNA]</scope>
    <source>
        <strain evidence="3 4">K5</strain>
    </source>
</reference>
<organism evidence="3 4">
    <name type="scientific">Ferrovibrio terrae</name>
    <dbReference type="NCBI Taxonomy" id="2594003"/>
    <lineage>
        <taxon>Bacteria</taxon>
        <taxon>Pseudomonadati</taxon>
        <taxon>Pseudomonadota</taxon>
        <taxon>Alphaproteobacteria</taxon>
        <taxon>Rhodospirillales</taxon>
        <taxon>Rhodospirillaceae</taxon>
        <taxon>Ferrovibrio</taxon>
    </lineage>
</organism>
<dbReference type="Gene3D" id="3.30.70.1230">
    <property type="entry name" value="Nucleotide cyclase"/>
    <property type="match status" value="1"/>
</dbReference>
<dbReference type="PANTHER" id="PTHR43081:SF1">
    <property type="entry name" value="ADENYLATE CYCLASE, TERMINAL-DIFFERENTIATION SPECIFIC"/>
    <property type="match status" value="1"/>
</dbReference>
<name>A0A516H2G5_9PROT</name>
<gene>
    <name evidence="3" type="ORF">FNB15_12115</name>
</gene>
<accession>A0A516H2G5</accession>
<feature type="domain" description="Guanylate cyclase" evidence="2">
    <location>
        <begin position="278"/>
        <end position="410"/>
    </location>
</feature>
<dbReference type="PROSITE" id="PS50125">
    <property type="entry name" value="GUANYLATE_CYCLASE_2"/>
    <property type="match status" value="1"/>
</dbReference>
<sequence length="483" mass="53633">MGLRRNGLWQSLCDQVCGGGNKASAENERLTEAFRHEEYEALRLTIGLRYAVFIIVATILSIEMGWPLAANYYAYLGALAFSAYLQLLLRKPELDRPWMHAVFPFIDMALLTAVIVLPNPFDPNQLPPPMRLGFDTILYVALFIVLSALGQSARTVLNTTLAAIICWSIGTMYIVMQPDVTFGSRMDNILHVPMQERIDYILNPWNVRVGEFAPRLILIGLIGLILAIAVARSRTLLARQVESERARRNLSRHFSPHIAEELSRMDDALGQVKQLDAAVLFADLVGFTQIADDHTPEQTIGILREVHQRLSRAVADNAGTLDKYLGDGIMASFGTPKPGPRDASAALLAARAMLREMDLLNRQRKLLRQVPLQLAVGIHYGPLTLGNIGDETRIEYALIGETVNVAHRLEQMTRALNAQLCLSQAFIDKLTDETRGDAGAVRDMVALKPQPIRGLRDRMVLWILARPAITAEADAPEPTPTIH</sequence>
<feature type="transmembrane region" description="Helical" evidence="1">
    <location>
        <begin position="72"/>
        <end position="89"/>
    </location>
</feature>
<feature type="transmembrane region" description="Helical" evidence="1">
    <location>
        <begin position="130"/>
        <end position="149"/>
    </location>
</feature>
<dbReference type="KEGG" id="fer:FNB15_12115"/>
<keyword evidence="1" id="KW-0812">Transmembrane</keyword>
<dbReference type="SMART" id="SM00044">
    <property type="entry name" value="CYCc"/>
    <property type="match status" value="1"/>
</dbReference>
<dbReference type="OrthoDB" id="9762462at2"/>
<dbReference type="InterPro" id="IPR029787">
    <property type="entry name" value="Nucleotide_cyclase"/>
</dbReference>
<evidence type="ECO:0000256" key="1">
    <source>
        <dbReference type="SAM" id="Phobius"/>
    </source>
</evidence>
<evidence type="ECO:0000313" key="3">
    <source>
        <dbReference type="EMBL" id="QDO97968.1"/>
    </source>
</evidence>
<evidence type="ECO:0000313" key="4">
    <source>
        <dbReference type="Proteomes" id="UP000317496"/>
    </source>
</evidence>
<dbReference type="GO" id="GO:0009190">
    <property type="term" value="P:cyclic nucleotide biosynthetic process"/>
    <property type="evidence" value="ECO:0007669"/>
    <property type="project" value="InterPro"/>
</dbReference>
<dbReference type="Pfam" id="PF00211">
    <property type="entry name" value="Guanylate_cyc"/>
    <property type="match status" value="1"/>
</dbReference>
<dbReference type="CDD" id="cd07302">
    <property type="entry name" value="CHD"/>
    <property type="match status" value="1"/>
</dbReference>
<dbReference type="Proteomes" id="UP000317496">
    <property type="component" value="Chromosome"/>
</dbReference>
<dbReference type="PANTHER" id="PTHR43081">
    <property type="entry name" value="ADENYLATE CYCLASE, TERMINAL-DIFFERENTIATION SPECIFIC-RELATED"/>
    <property type="match status" value="1"/>
</dbReference>
<keyword evidence="1" id="KW-0472">Membrane</keyword>
<keyword evidence="1" id="KW-1133">Transmembrane helix</keyword>
<dbReference type="InterPro" id="IPR050697">
    <property type="entry name" value="Adenylyl/Guanylyl_Cyclase_3/4"/>
</dbReference>
<dbReference type="GO" id="GO:0004016">
    <property type="term" value="F:adenylate cyclase activity"/>
    <property type="evidence" value="ECO:0007669"/>
    <property type="project" value="UniProtKB-ARBA"/>
</dbReference>
<dbReference type="EMBL" id="CP041636">
    <property type="protein sequence ID" value="QDO97968.1"/>
    <property type="molecule type" value="Genomic_DNA"/>
</dbReference>
<dbReference type="InterPro" id="IPR001054">
    <property type="entry name" value="A/G_cyclase"/>
</dbReference>
<feature type="transmembrane region" description="Helical" evidence="1">
    <location>
        <begin position="48"/>
        <end position="66"/>
    </location>
</feature>
<dbReference type="SUPFAM" id="SSF55073">
    <property type="entry name" value="Nucleotide cyclase"/>
    <property type="match status" value="1"/>
</dbReference>
<dbReference type="AlphaFoldDB" id="A0A516H2G5"/>
<protein>
    <submittedName>
        <fullName evidence="3">Adenylate/guanylate cyclase domain-containing protein</fullName>
    </submittedName>
</protein>
<feature type="transmembrane region" description="Helical" evidence="1">
    <location>
        <begin position="156"/>
        <end position="176"/>
    </location>
</feature>
<feature type="transmembrane region" description="Helical" evidence="1">
    <location>
        <begin position="212"/>
        <end position="231"/>
    </location>
</feature>
<dbReference type="GO" id="GO:0035556">
    <property type="term" value="P:intracellular signal transduction"/>
    <property type="evidence" value="ECO:0007669"/>
    <property type="project" value="InterPro"/>
</dbReference>
<proteinExistence type="predicted"/>
<feature type="transmembrane region" description="Helical" evidence="1">
    <location>
        <begin position="101"/>
        <end position="118"/>
    </location>
</feature>
<dbReference type="RefSeq" id="WP_144068949.1">
    <property type="nucleotide sequence ID" value="NZ_CP041636.1"/>
</dbReference>